<feature type="transmembrane region" description="Helical" evidence="2">
    <location>
        <begin position="227"/>
        <end position="249"/>
    </location>
</feature>
<feature type="domain" description="LppM" evidence="3">
    <location>
        <begin position="20"/>
        <end position="199"/>
    </location>
</feature>
<organism evidence="4 5">
    <name type="scientific">Demequina litoralis</name>
    <dbReference type="NCBI Taxonomy" id="3051660"/>
    <lineage>
        <taxon>Bacteria</taxon>
        <taxon>Bacillati</taxon>
        <taxon>Actinomycetota</taxon>
        <taxon>Actinomycetes</taxon>
        <taxon>Micrococcales</taxon>
        <taxon>Demequinaceae</taxon>
        <taxon>Demequina</taxon>
    </lineage>
</organism>
<dbReference type="InterPro" id="IPR053807">
    <property type="entry name" value="LppM"/>
</dbReference>
<evidence type="ECO:0000259" key="3">
    <source>
        <dbReference type="Pfam" id="PF21946"/>
    </source>
</evidence>
<evidence type="ECO:0000256" key="2">
    <source>
        <dbReference type="SAM" id="Phobius"/>
    </source>
</evidence>
<comment type="caution">
    <text evidence="4">The sequence shown here is derived from an EMBL/GenBank/DDBJ whole genome shotgun (WGS) entry which is preliminary data.</text>
</comment>
<evidence type="ECO:0000256" key="1">
    <source>
        <dbReference type="SAM" id="MobiDB-lite"/>
    </source>
</evidence>
<keyword evidence="2" id="KW-0812">Transmembrane</keyword>
<gene>
    <name evidence="4" type="ORF">QQX09_09130</name>
</gene>
<dbReference type="RefSeq" id="WP_301133716.1">
    <property type="nucleotide sequence ID" value="NZ_JAUHPW010000006.1"/>
</dbReference>
<keyword evidence="5" id="KW-1185">Reference proteome</keyword>
<feature type="region of interest" description="Disordered" evidence="1">
    <location>
        <begin position="252"/>
        <end position="282"/>
    </location>
</feature>
<evidence type="ECO:0000313" key="5">
    <source>
        <dbReference type="Proteomes" id="UP001172728"/>
    </source>
</evidence>
<proteinExistence type="predicted"/>
<reference evidence="4" key="1">
    <citation type="submission" date="2023-06" db="EMBL/GenBank/DDBJ databases">
        <title>Sysu t00192.</title>
        <authorList>
            <person name="Gao L."/>
            <person name="Fang B.-Z."/>
            <person name="Li W.-J."/>
        </authorList>
    </citation>
    <scope>NUCLEOTIDE SEQUENCE</scope>
    <source>
        <strain evidence="4">SYSU T00192</strain>
    </source>
</reference>
<dbReference type="EMBL" id="JAUHPW010000006">
    <property type="protein sequence ID" value="MDN4476014.1"/>
    <property type="molecule type" value="Genomic_DNA"/>
</dbReference>
<sequence length="282" mass="28704">MRRLGAALAVAAVALTGCVRVSTETTFGEDDTFSQHAVIAMTSQARMVLDQQLGQLADRLPEGVEAPDDTLDPGALLDPDAVLDQLAPLEDAHPGAVEVAPYEDEDGLEGVEISITDVPFDALDDAAGAAPLTGGTAVTRDGDEYVVELATGAASGLAAAGVSTDQLGLVSGAVDVAVSFTFPGLVRSASAGEVEGNTVILGLADLLAADDIRIVGGATTERDWGPLLRWGLVALGAVVVVGGAAALVVQDRRRRHRTHLPPPREGGEGGPGTLDREPPPAA</sequence>
<keyword evidence="2" id="KW-0472">Membrane</keyword>
<protein>
    <recommendedName>
        <fullName evidence="3">LppM domain-containing protein</fullName>
    </recommendedName>
</protein>
<accession>A0ABT8GBH5</accession>
<name>A0ABT8GBH5_9MICO</name>
<keyword evidence="2" id="KW-1133">Transmembrane helix</keyword>
<dbReference type="PROSITE" id="PS51257">
    <property type="entry name" value="PROKAR_LIPOPROTEIN"/>
    <property type="match status" value="1"/>
</dbReference>
<evidence type="ECO:0000313" key="4">
    <source>
        <dbReference type="EMBL" id="MDN4476014.1"/>
    </source>
</evidence>
<dbReference type="Pfam" id="PF21946">
    <property type="entry name" value="LppM"/>
    <property type="match status" value="1"/>
</dbReference>
<dbReference type="Proteomes" id="UP001172728">
    <property type="component" value="Unassembled WGS sequence"/>
</dbReference>